<evidence type="ECO:0000259" key="9">
    <source>
        <dbReference type="PROSITE" id="PS50110"/>
    </source>
</evidence>
<dbReference type="PROSITE" id="PS50045">
    <property type="entry name" value="SIGMA54_INTERACT_4"/>
    <property type="match status" value="1"/>
</dbReference>
<dbReference type="Gene3D" id="3.40.50.300">
    <property type="entry name" value="P-loop containing nucleotide triphosphate hydrolases"/>
    <property type="match status" value="1"/>
</dbReference>
<dbReference type="InterPro" id="IPR027417">
    <property type="entry name" value="P-loop_NTPase"/>
</dbReference>
<feature type="region of interest" description="Disordered" evidence="7">
    <location>
        <begin position="120"/>
        <end position="140"/>
    </location>
</feature>
<dbReference type="InterPro" id="IPR025662">
    <property type="entry name" value="Sigma_54_int_dom_ATP-bd_1"/>
</dbReference>
<name>A0A091BPG3_9GAMM</name>
<organism evidence="10 11">
    <name type="scientific">Arenimonas malthae CC-JY-1</name>
    <dbReference type="NCBI Taxonomy" id="1384054"/>
    <lineage>
        <taxon>Bacteria</taxon>
        <taxon>Pseudomonadati</taxon>
        <taxon>Pseudomonadota</taxon>
        <taxon>Gammaproteobacteria</taxon>
        <taxon>Lysobacterales</taxon>
        <taxon>Lysobacteraceae</taxon>
        <taxon>Arenimonas</taxon>
    </lineage>
</organism>
<feature type="region of interest" description="Disordered" evidence="7">
    <location>
        <begin position="441"/>
        <end position="475"/>
    </location>
</feature>
<dbReference type="Pfam" id="PF00072">
    <property type="entry name" value="Response_reg"/>
    <property type="match status" value="1"/>
</dbReference>
<dbReference type="PATRIC" id="fig|1384054.3.peg.1865"/>
<accession>A0A091BPG3</accession>
<dbReference type="InterPro" id="IPR009057">
    <property type="entry name" value="Homeodomain-like_sf"/>
</dbReference>
<evidence type="ECO:0000256" key="7">
    <source>
        <dbReference type="SAM" id="MobiDB-lite"/>
    </source>
</evidence>
<dbReference type="Pfam" id="PF02954">
    <property type="entry name" value="HTH_8"/>
    <property type="match status" value="1"/>
</dbReference>
<feature type="domain" description="Response regulatory" evidence="9">
    <location>
        <begin position="6"/>
        <end position="119"/>
    </location>
</feature>
<dbReference type="PANTHER" id="PTHR32071">
    <property type="entry name" value="TRANSCRIPTIONAL REGULATORY PROTEIN"/>
    <property type="match status" value="1"/>
</dbReference>
<dbReference type="SUPFAM" id="SSF46689">
    <property type="entry name" value="Homeodomain-like"/>
    <property type="match status" value="1"/>
</dbReference>
<dbReference type="InterPro" id="IPR003593">
    <property type="entry name" value="AAA+_ATPase"/>
</dbReference>
<dbReference type="Gene3D" id="3.40.50.2300">
    <property type="match status" value="1"/>
</dbReference>
<dbReference type="InterPro" id="IPR058031">
    <property type="entry name" value="AAA_lid_NorR"/>
</dbReference>
<dbReference type="eggNOG" id="COG2204">
    <property type="taxonomic scope" value="Bacteria"/>
</dbReference>
<protein>
    <recommendedName>
        <fullName evidence="12">Sigma-54-dependent Fis family transcriptional regulator</fullName>
    </recommendedName>
</protein>
<evidence type="ECO:0000256" key="3">
    <source>
        <dbReference type="ARBA" id="ARBA00023015"/>
    </source>
</evidence>
<dbReference type="RefSeq" id="WP_043803861.1">
    <property type="nucleotide sequence ID" value="NZ_AVCH01000172.1"/>
</dbReference>
<dbReference type="PROSITE" id="PS00688">
    <property type="entry name" value="SIGMA54_INTERACT_3"/>
    <property type="match status" value="1"/>
</dbReference>
<dbReference type="InterPro" id="IPR011006">
    <property type="entry name" value="CheY-like_superfamily"/>
</dbReference>
<dbReference type="CDD" id="cd00156">
    <property type="entry name" value="REC"/>
    <property type="match status" value="1"/>
</dbReference>
<evidence type="ECO:0008006" key="12">
    <source>
        <dbReference type="Google" id="ProtNLM"/>
    </source>
</evidence>
<dbReference type="GO" id="GO:0006355">
    <property type="term" value="P:regulation of DNA-templated transcription"/>
    <property type="evidence" value="ECO:0007669"/>
    <property type="project" value="InterPro"/>
</dbReference>
<dbReference type="CDD" id="cd00009">
    <property type="entry name" value="AAA"/>
    <property type="match status" value="1"/>
</dbReference>
<dbReference type="Pfam" id="PF00158">
    <property type="entry name" value="Sigma54_activat"/>
    <property type="match status" value="1"/>
</dbReference>
<dbReference type="SMART" id="SM00448">
    <property type="entry name" value="REC"/>
    <property type="match status" value="1"/>
</dbReference>
<keyword evidence="6" id="KW-0597">Phosphoprotein</keyword>
<dbReference type="PROSITE" id="PS00676">
    <property type="entry name" value="SIGMA54_INTERACT_2"/>
    <property type="match status" value="1"/>
</dbReference>
<dbReference type="Gene3D" id="1.10.10.60">
    <property type="entry name" value="Homeodomain-like"/>
    <property type="match status" value="1"/>
</dbReference>
<dbReference type="SUPFAM" id="SSF52540">
    <property type="entry name" value="P-loop containing nucleoside triphosphate hydrolases"/>
    <property type="match status" value="1"/>
</dbReference>
<dbReference type="AlphaFoldDB" id="A0A091BPG3"/>
<dbReference type="STRING" id="1384054.N790_02105"/>
<keyword evidence="1" id="KW-0547">Nucleotide-binding</keyword>
<dbReference type="GO" id="GO:0005524">
    <property type="term" value="F:ATP binding"/>
    <property type="evidence" value="ECO:0007669"/>
    <property type="project" value="UniProtKB-KW"/>
</dbReference>
<dbReference type="InterPro" id="IPR025944">
    <property type="entry name" value="Sigma_54_int_dom_CS"/>
</dbReference>
<feature type="domain" description="Sigma-54 factor interaction" evidence="8">
    <location>
        <begin position="136"/>
        <end position="363"/>
    </location>
</feature>
<evidence type="ECO:0000256" key="5">
    <source>
        <dbReference type="ARBA" id="ARBA00023163"/>
    </source>
</evidence>
<comment type="caution">
    <text evidence="10">The sequence shown here is derived from an EMBL/GenBank/DDBJ whole genome shotgun (WGS) entry which is preliminary data.</text>
</comment>
<reference evidence="10 11" key="1">
    <citation type="submission" date="2013-09" db="EMBL/GenBank/DDBJ databases">
        <title>Genome sequencing of Arenimonas malthae.</title>
        <authorList>
            <person name="Chen F."/>
            <person name="Wang G."/>
        </authorList>
    </citation>
    <scope>NUCLEOTIDE SEQUENCE [LARGE SCALE GENOMIC DNA]</scope>
    <source>
        <strain evidence="10 11">CC-JY-1</strain>
    </source>
</reference>
<evidence type="ECO:0000259" key="8">
    <source>
        <dbReference type="PROSITE" id="PS50045"/>
    </source>
</evidence>
<evidence type="ECO:0000256" key="1">
    <source>
        <dbReference type="ARBA" id="ARBA00022741"/>
    </source>
</evidence>
<dbReference type="SUPFAM" id="SSF52172">
    <property type="entry name" value="CheY-like"/>
    <property type="match status" value="1"/>
</dbReference>
<dbReference type="Gene3D" id="1.10.8.60">
    <property type="match status" value="1"/>
</dbReference>
<keyword evidence="2" id="KW-0067">ATP-binding</keyword>
<dbReference type="EMBL" id="AVCH01000172">
    <property type="protein sequence ID" value="KFN46215.1"/>
    <property type="molecule type" value="Genomic_DNA"/>
</dbReference>
<evidence type="ECO:0000256" key="2">
    <source>
        <dbReference type="ARBA" id="ARBA00022840"/>
    </source>
</evidence>
<dbReference type="PANTHER" id="PTHR32071:SF117">
    <property type="entry name" value="PTS-DEPENDENT DIHYDROXYACETONE KINASE OPERON REGULATORY PROTEIN-RELATED"/>
    <property type="match status" value="1"/>
</dbReference>
<evidence type="ECO:0000313" key="10">
    <source>
        <dbReference type="EMBL" id="KFN46215.1"/>
    </source>
</evidence>
<dbReference type="InterPro" id="IPR002078">
    <property type="entry name" value="Sigma_54_int"/>
</dbReference>
<dbReference type="PROSITE" id="PS00675">
    <property type="entry name" value="SIGMA54_INTERACT_1"/>
    <property type="match status" value="1"/>
</dbReference>
<evidence type="ECO:0000256" key="6">
    <source>
        <dbReference type="PROSITE-ProRule" id="PRU00169"/>
    </source>
</evidence>
<dbReference type="OrthoDB" id="9804019at2"/>
<gene>
    <name evidence="10" type="ORF">N790_02105</name>
</gene>
<dbReference type="Pfam" id="PF25601">
    <property type="entry name" value="AAA_lid_14"/>
    <property type="match status" value="1"/>
</dbReference>
<proteinExistence type="predicted"/>
<dbReference type="GO" id="GO:0000160">
    <property type="term" value="P:phosphorelay signal transduction system"/>
    <property type="evidence" value="ECO:0007669"/>
    <property type="project" value="InterPro"/>
</dbReference>
<evidence type="ECO:0000256" key="4">
    <source>
        <dbReference type="ARBA" id="ARBA00023125"/>
    </source>
</evidence>
<dbReference type="SMART" id="SM00382">
    <property type="entry name" value="AAA"/>
    <property type="match status" value="1"/>
</dbReference>
<keyword evidence="4" id="KW-0238">DNA-binding</keyword>
<dbReference type="InterPro" id="IPR001789">
    <property type="entry name" value="Sig_transdc_resp-reg_receiver"/>
</dbReference>
<dbReference type="GO" id="GO:0043565">
    <property type="term" value="F:sequence-specific DNA binding"/>
    <property type="evidence" value="ECO:0007669"/>
    <property type="project" value="InterPro"/>
</dbReference>
<keyword evidence="3" id="KW-0805">Transcription regulation</keyword>
<keyword evidence="5" id="KW-0804">Transcription</keyword>
<evidence type="ECO:0000313" key="11">
    <source>
        <dbReference type="Proteomes" id="UP000029392"/>
    </source>
</evidence>
<feature type="modified residue" description="4-aspartylphosphate" evidence="6">
    <location>
        <position position="55"/>
    </location>
</feature>
<dbReference type="Proteomes" id="UP000029392">
    <property type="component" value="Unassembled WGS sequence"/>
</dbReference>
<dbReference type="FunFam" id="3.40.50.300:FF:000006">
    <property type="entry name" value="DNA-binding transcriptional regulator NtrC"/>
    <property type="match status" value="1"/>
</dbReference>
<sequence>MTHPSVLLIVDDDVGFVRAAAEIARALGFDVVIAGSLGQARQRLREHAFDVALVDLSLPDGSGLELLEHLDLGGRTQVILITGHPTVESALKAMHLPIVDYVVKPLQVAKFRQLLQTAAARQPATETPPSEPWHGIAGPSPAMDAVRRQVRRVAPTDASVFIEGESGVGKELVAAAIHAESGRPGPFVACNCGAVPPDLLTSQLFGHERGSFTGANARHVGLFEQAQGGTLFLDEIGEMPAHLQVHLLRALETRHIRRVGGSEDIHLDVRIVSATNRPHADAISTGRLREDLYYRLAEFPMSVPPLRDRPMDILPIAQLFLDRLNRRCGTARVLTREGADRLRRYRWPGNIRELKNIIQRAYILADGDLVTPGLPVEDPGPSAETASSITFVVGTPLHEIERRMLFKTLAYFDNNKAKAAQVLGIATKTLYNRLNSYQAAPAGPPALDDGDDQGNDPAAEAAGVGDTGENHGDHA</sequence>
<dbReference type="InterPro" id="IPR002197">
    <property type="entry name" value="HTH_Fis"/>
</dbReference>
<dbReference type="PRINTS" id="PR01590">
    <property type="entry name" value="HTHFIS"/>
</dbReference>
<dbReference type="InterPro" id="IPR025943">
    <property type="entry name" value="Sigma_54_int_dom_ATP-bd_2"/>
</dbReference>
<dbReference type="PROSITE" id="PS50110">
    <property type="entry name" value="RESPONSE_REGULATORY"/>
    <property type="match status" value="1"/>
</dbReference>
<keyword evidence="11" id="KW-1185">Reference proteome</keyword>